<feature type="transmembrane region" description="Helical" evidence="1">
    <location>
        <begin position="12"/>
        <end position="36"/>
    </location>
</feature>
<organism evidence="2 3">
    <name type="scientific">Thiothrix eikelboomii</name>
    <dbReference type="NCBI Taxonomy" id="92487"/>
    <lineage>
        <taxon>Bacteria</taxon>
        <taxon>Pseudomonadati</taxon>
        <taxon>Pseudomonadota</taxon>
        <taxon>Gammaproteobacteria</taxon>
        <taxon>Thiotrichales</taxon>
        <taxon>Thiotrichaceae</taxon>
        <taxon>Thiothrix</taxon>
    </lineage>
</organism>
<protein>
    <submittedName>
        <fullName evidence="2">Type II secretion system (T2SS), protein M subtype b</fullName>
    </submittedName>
</protein>
<dbReference type="OrthoDB" id="5623259at2"/>
<dbReference type="Proteomes" id="UP000190460">
    <property type="component" value="Unassembled WGS sequence"/>
</dbReference>
<name>A0A1T4WRD2_9GAMM</name>
<gene>
    <name evidence="2" type="ORF">SAMN02745130_02073</name>
</gene>
<evidence type="ECO:0000313" key="2">
    <source>
        <dbReference type="EMBL" id="SKA79914.1"/>
    </source>
</evidence>
<dbReference type="NCBIfam" id="NF040576">
    <property type="entry name" value="T2SS_GspM_XpsM"/>
    <property type="match status" value="1"/>
</dbReference>
<dbReference type="AlphaFoldDB" id="A0A1T4WRD2"/>
<accession>A0A1T4WRD2</accession>
<evidence type="ECO:0000256" key="1">
    <source>
        <dbReference type="SAM" id="Phobius"/>
    </source>
</evidence>
<dbReference type="InterPro" id="IPR034756">
    <property type="entry name" value="T2SSM_b"/>
</dbReference>
<reference evidence="2 3" key="1">
    <citation type="submission" date="2017-02" db="EMBL/GenBank/DDBJ databases">
        <authorList>
            <person name="Peterson S.W."/>
        </authorList>
    </citation>
    <scope>NUCLEOTIDE SEQUENCE [LARGE SCALE GENOMIC DNA]</scope>
    <source>
        <strain evidence="2 3">ATCC 49788</strain>
    </source>
</reference>
<dbReference type="EMBL" id="FUYB01000008">
    <property type="protein sequence ID" value="SKA79914.1"/>
    <property type="molecule type" value="Genomic_DNA"/>
</dbReference>
<proteinExistence type="predicted"/>
<keyword evidence="1" id="KW-0472">Membrane</keyword>
<keyword evidence="1" id="KW-1133">Transmembrane helix</keyword>
<sequence length="196" mass="21854">MSEMLIPARSQPLIAWLIAALLVLAVVFFGVLPAWLKSQALSEQIENGYQRLDKMRQVAQAAPELTVEYERIRQQGIDKLFYPQGMTAAQVGKELQNQVAAVVARQNGTLFSSEVVDETQAQEAEASTSDYQRVTVQVVFQGKTELLREVLHAAYASRPLIFVEGLEVKPLEGVDPKEQLVRVTVKIATYWRGAKP</sequence>
<dbReference type="RefSeq" id="WP_078922532.1">
    <property type="nucleotide sequence ID" value="NZ_FUYB01000008.1"/>
</dbReference>
<keyword evidence="1" id="KW-0812">Transmembrane</keyword>
<evidence type="ECO:0000313" key="3">
    <source>
        <dbReference type="Proteomes" id="UP000190460"/>
    </source>
</evidence>
<dbReference type="Pfam" id="PF10741">
    <property type="entry name" value="T2SSM_b"/>
    <property type="match status" value="1"/>
</dbReference>
<dbReference type="STRING" id="92487.SAMN02745130_02073"/>
<keyword evidence="3" id="KW-1185">Reference proteome</keyword>